<sequence>MPLPLIKLPENLNDISLEKHLRDNIDRINNLENFVPYKINGNGIELLKGTVLIPTSCSNPYYFQPVYGPVTLKAQYKISQIISSQTTSEQTFDPTAGSAFYRHPLPVHNVYSMSQQNMPQQDMPQQVMTQQSTSQQATYQQVLQQNMSQKAIHLSEPVISTSTTIEQYENDQYMVIPSFPTAYEPTHQMSKVKRMKSRYDPIFDIRSPHDSYPAPNLTVGEIAGSFKSLHRYSAPILTVGKIAGSFKSDSELFFNKELKKETLIVKIIRIILILVLTFGCFFCNNLFIR</sequence>
<comment type="caution">
    <text evidence="2">The sequence shown here is derived from an EMBL/GenBank/DDBJ whole genome shotgun (WGS) entry which is preliminary data.</text>
</comment>
<keyword evidence="1" id="KW-0812">Transmembrane</keyword>
<reference evidence="2 3" key="1">
    <citation type="journal article" date="2019" name="Environ. Microbiol.">
        <title>At the nexus of three kingdoms: the genome of the mycorrhizal fungus Gigaspora margarita provides insights into plant, endobacterial and fungal interactions.</title>
        <authorList>
            <person name="Venice F."/>
            <person name="Ghignone S."/>
            <person name="Salvioli di Fossalunga A."/>
            <person name="Amselem J."/>
            <person name="Novero M."/>
            <person name="Xianan X."/>
            <person name="Sedzielewska Toro K."/>
            <person name="Morin E."/>
            <person name="Lipzen A."/>
            <person name="Grigoriev I.V."/>
            <person name="Henrissat B."/>
            <person name="Martin F.M."/>
            <person name="Bonfante P."/>
        </authorList>
    </citation>
    <scope>NUCLEOTIDE SEQUENCE [LARGE SCALE GENOMIC DNA]</scope>
    <source>
        <strain evidence="2 3">BEG34</strain>
    </source>
</reference>
<gene>
    <name evidence="2" type="ORF">F8M41_023382</name>
</gene>
<evidence type="ECO:0000313" key="2">
    <source>
        <dbReference type="EMBL" id="KAF0482718.1"/>
    </source>
</evidence>
<keyword evidence="1" id="KW-1133">Transmembrane helix</keyword>
<organism evidence="2 3">
    <name type="scientific">Gigaspora margarita</name>
    <dbReference type="NCBI Taxonomy" id="4874"/>
    <lineage>
        <taxon>Eukaryota</taxon>
        <taxon>Fungi</taxon>
        <taxon>Fungi incertae sedis</taxon>
        <taxon>Mucoromycota</taxon>
        <taxon>Glomeromycotina</taxon>
        <taxon>Glomeromycetes</taxon>
        <taxon>Diversisporales</taxon>
        <taxon>Gigasporaceae</taxon>
        <taxon>Gigaspora</taxon>
    </lineage>
</organism>
<feature type="transmembrane region" description="Helical" evidence="1">
    <location>
        <begin position="267"/>
        <end position="288"/>
    </location>
</feature>
<dbReference type="EMBL" id="WTPW01000758">
    <property type="protein sequence ID" value="KAF0482718.1"/>
    <property type="molecule type" value="Genomic_DNA"/>
</dbReference>
<evidence type="ECO:0000256" key="1">
    <source>
        <dbReference type="SAM" id="Phobius"/>
    </source>
</evidence>
<accession>A0A8H4ADG9</accession>
<dbReference type="AlphaFoldDB" id="A0A8H4ADG9"/>
<protein>
    <submittedName>
        <fullName evidence="2">Uncharacterized protein</fullName>
    </submittedName>
</protein>
<keyword evidence="3" id="KW-1185">Reference proteome</keyword>
<proteinExistence type="predicted"/>
<dbReference type="Proteomes" id="UP000439903">
    <property type="component" value="Unassembled WGS sequence"/>
</dbReference>
<name>A0A8H4ADG9_GIGMA</name>
<keyword evidence="1" id="KW-0472">Membrane</keyword>
<evidence type="ECO:0000313" key="3">
    <source>
        <dbReference type="Proteomes" id="UP000439903"/>
    </source>
</evidence>